<comment type="caution">
    <text evidence="3">The sequence shown here is derived from an EMBL/GenBank/DDBJ whole genome shotgun (WGS) entry which is preliminary data.</text>
</comment>
<dbReference type="Proteomes" id="UP000245765">
    <property type="component" value="Unassembled WGS sequence"/>
</dbReference>
<dbReference type="PANTHER" id="PTHR10672">
    <property type="entry name" value="ADDUCIN"/>
    <property type="match status" value="1"/>
</dbReference>
<dbReference type="InterPro" id="IPR051017">
    <property type="entry name" value="Aldolase-II_Adducin_sf"/>
</dbReference>
<protein>
    <submittedName>
        <fullName evidence="3">Class II aldolase</fullName>
    </submittedName>
</protein>
<sequence>MSIVQPLQIAPIQGSVSAAEWQARVDLAACYRLCDRYGMSDMIYTHITCRVPGAPGEFLINPNGMLFSEITASSLLKVNMEGEILYRPETPYGLHPAGFTIHSGIYRARPDAQAVMHTHTIAGMAVSALKCGLLPLTQTATRFYGRIAYHDFRGPERDPAERESLARSIGSRNYCILRNHGLLTIGDSVAEAFIAMWGMERACQAQLQAMACNTELEVPSEEVVQKSCAMYDPPNSRKYGLLEWPGLLRQLRRTDPDFDS</sequence>
<dbReference type="NCBIfam" id="NF005451">
    <property type="entry name" value="PRK07044.1"/>
    <property type="match status" value="1"/>
</dbReference>
<proteinExistence type="inferred from homology"/>
<dbReference type="SUPFAM" id="SSF53639">
    <property type="entry name" value="AraD/HMP-PK domain-like"/>
    <property type="match status" value="1"/>
</dbReference>
<accession>A0A317F678</accession>
<evidence type="ECO:0000259" key="2">
    <source>
        <dbReference type="SMART" id="SM01007"/>
    </source>
</evidence>
<gene>
    <name evidence="3" type="ORF">DFH01_24510</name>
</gene>
<comment type="similarity">
    <text evidence="1">Belongs to the aldolase class II family.</text>
</comment>
<dbReference type="EMBL" id="QGNA01000006">
    <property type="protein sequence ID" value="PWS34690.1"/>
    <property type="molecule type" value="Genomic_DNA"/>
</dbReference>
<reference evidence="4" key="1">
    <citation type="submission" date="2018-05" db="EMBL/GenBank/DDBJ databases">
        <authorList>
            <person name="Du Z."/>
            <person name="Wang X."/>
        </authorList>
    </citation>
    <scope>NUCLEOTIDE SEQUENCE [LARGE SCALE GENOMIC DNA]</scope>
    <source>
        <strain evidence="4">CQN31</strain>
    </source>
</reference>
<organism evidence="3 4">
    <name type="scientific">Falsiroseomonas bella</name>
    <dbReference type="NCBI Taxonomy" id="2184016"/>
    <lineage>
        <taxon>Bacteria</taxon>
        <taxon>Pseudomonadati</taxon>
        <taxon>Pseudomonadota</taxon>
        <taxon>Alphaproteobacteria</taxon>
        <taxon>Acetobacterales</taxon>
        <taxon>Roseomonadaceae</taxon>
        <taxon>Falsiroseomonas</taxon>
    </lineage>
</organism>
<dbReference type="PANTHER" id="PTHR10672:SF3">
    <property type="entry name" value="PROTEIN HU-LI TAI SHAO"/>
    <property type="match status" value="1"/>
</dbReference>
<evidence type="ECO:0000256" key="1">
    <source>
        <dbReference type="ARBA" id="ARBA00037961"/>
    </source>
</evidence>
<dbReference type="GO" id="GO:0005856">
    <property type="term" value="C:cytoskeleton"/>
    <property type="evidence" value="ECO:0007669"/>
    <property type="project" value="TreeGrafter"/>
</dbReference>
<feature type="domain" description="Class II aldolase/adducin N-terminal" evidence="2">
    <location>
        <begin position="25"/>
        <end position="207"/>
    </location>
</feature>
<dbReference type="AlphaFoldDB" id="A0A317F678"/>
<dbReference type="GO" id="GO:0051015">
    <property type="term" value="F:actin filament binding"/>
    <property type="evidence" value="ECO:0007669"/>
    <property type="project" value="TreeGrafter"/>
</dbReference>
<dbReference type="OrthoDB" id="5291399at2"/>
<dbReference type="Gene3D" id="3.40.225.10">
    <property type="entry name" value="Class II aldolase/adducin N-terminal domain"/>
    <property type="match status" value="1"/>
</dbReference>
<dbReference type="SMART" id="SM01007">
    <property type="entry name" value="Aldolase_II"/>
    <property type="match status" value="1"/>
</dbReference>
<dbReference type="InterPro" id="IPR036409">
    <property type="entry name" value="Aldolase_II/adducin_N_sf"/>
</dbReference>
<name>A0A317F678_9PROT</name>
<keyword evidence="4" id="KW-1185">Reference proteome</keyword>
<evidence type="ECO:0000313" key="3">
    <source>
        <dbReference type="EMBL" id="PWS34690.1"/>
    </source>
</evidence>
<dbReference type="RefSeq" id="WP_109873141.1">
    <property type="nucleotide sequence ID" value="NZ_QGNA01000006.1"/>
</dbReference>
<dbReference type="Pfam" id="PF00596">
    <property type="entry name" value="Aldolase_II"/>
    <property type="match status" value="1"/>
</dbReference>
<evidence type="ECO:0000313" key="4">
    <source>
        <dbReference type="Proteomes" id="UP000245765"/>
    </source>
</evidence>
<dbReference type="InterPro" id="IPR001303">
    <property type="entry name" value="Aldolase_II/adducin_N"/>
</dbReference>